<reference evidence="2" key="1">
    <citation type="submission" date="2023-06" db="EMBL/GenBank/DDBJ databases">
        <title>Black Yeasts Isolated from many extreme environments.</title>
        <authorList>
            <person name="Coleine C."/>
            <person name="Stajich J.E."/>
            <person name="Selbmann L."/>
        </authorList>
    </citation>
    <scope>NUCLEOTIDE SEQUENCE</scope>
    <source>
        <strain evidence="2">CCFEE 5200</strain>
    </source>
</reference>
<protein>
    <recommendedName>
        <fullName evidence="1">BTB domain-containing protein</fullName>
    </recommendedName>
</protein>
<comment type="caution">
    <text evidence="2">The sequence shown here is derived from an EMBL/GenBank/DDBJ whole genome shotgun (WGS) entry which is preliminary data.</text>
</comment>
<gene>
    <name evidence="2" type="ORF">LTR91_025007</name>
</gene>
<dbReference type="Pfam" id="PF00651">
    <property type="entry name" value="BTB"/>
    <property type="match status" value="1"/>
</dbReference>
<dbReference type="Proteomes" id="UP001175353">
    <property type="component" value="Unassembled WGS sequence"/>
</dbReference>
<proteinExistence type="predicted"/>
<organism evidence="2 3">
    <name type="scientific">Friedmanniomyces endolithicus</name>
    <dbReference type="NCBI Taxonomy" id="329885"/>
    <lineage>
        <taxon>Eukaryota</taxon>
        <taxon>Fungi</taxon>
        <taxon>Dikarya</taxon>
        <taxon>Ascomycota</taxon>
        <taxon>Pezizomycotina</taxon>
        <taxon>Dothideomycetes</taxon>
        <taxon>Dothideomycetidae</taxon>
        <taxon>Mycosphaerellales</taxon>
        <taxon>Teratosphaeriaceae</taxon>
        <taxon>Friedmanniomyces</taxon>
    </lineage>
</organism>
<accession>A0AAN6JWD5</accession>
<dbReference type="InterPro" id="IPR011333">
    <property type="entry name" value="SKP1/BTB/POZ_sf"/>
</dbReference>
<dbReference type="EMBL" id="JAUJLE010000699">
    <property type="protein sequence ID" value="KAK0951397.1"/>
    <property type="molecule type" value="Genomic_DNA"/>
</dbReference>
<dbReference type="SUPFAM" id="SSF54695">
    <property type="entry name" value="POZ domain"/>
    <property type="match status" value="1"/>
</dbReference>
<dbReference type="PROSITE" id="PS50097">
    <property type="entry name" value="BTB"/>
    <property type="match status" value="1"/>
</dbReference>
<evidence type="ECO:0000259" key="1">
    <source>
        <dbReference type="PROSITE" id="PS50097"/>
    </source>
</evidence>
<dbReference type="Gene3D" id="3.30.710.10">
    <property type="entry name" value="Potassium Channel Kv1.1, Chain A"/>
    <property type="match status" value="1"/>
</dbReference>
<sequence>MLWAQGMLFAIAHFRLTIYRHMRLSISPAADMPRDAFDCIVHIDVGEKRRRFEAHRGVISFYSGYFDRAFNGDFAEAASGELTMKSEDPDTL</sequence>
<dbReference type="AlphaFoldDB" id="A0AAN6JWD5"/>
<keyword evidence="3" id="KW-1185">Reference proteome</keyword>
<name>A0AAN6JWD5_9PEZI</name>
<dbReference type="InterPro" id="IPR000210">
    <property type="entry name" value="BTB/POZ_dom"/>
</dbReference>
<feature type="domain" description="BTB" evidence="1">
    <location>
        <begin position="37"/>
        <end position="92"/>
    </location>
</feature>
<evidence type="ECO:0000313" key="3">
    <source>
        <dbReference type="Proteomes" id="UP001175353"/>
    </source>
</evidence>
<evidence type="ECO:0000313" key="2">
    <source>
        <dbReference type="EMBL" id="KAK0951397.1"/>
    </source>
</evidence>